<sequence length="128" mass="15205">KIVLDVRYITEIFVFRSRISLLVLYYRYIHTRFKLRHRLEHKTKRYEHELALILILEPVASLDNTNTMHFIIGEAITFNVDLIIHRLQQKETTPRQTQRACANKNEKLCSTSHDVMGGYSYHAIFDTL</sequence>
<name>A0AAD8AG20_DIPPU</name>
<evidence type="ECO:0000313" key="1">
    <source>
        <dbReference type="EMBL" id="KAJ9597946.1"/>
    </source>
</evidence>
<comment type="caution">
    <text evidence="1">The sequence shown here is derived from an EMBL/GenBank/DDBJ whole genome shotgun (WGS) entry which is preliminary data.</text>
</comment>
<reference evidence="1" key="2">
    <citation type="submission" date="2023-05" db="EMBL/GenBank/DDBJ databases">
        <authorList>
            <person name="Fouks B."/>
        </authorList>
    </citation>
    <scope>NUCLEOTIDE SEQUENCE</scope>
    <source>
        <strain evidence="1">Stay&amp;Tobe</strain>
        <tissue evidence="1">Testes</tissue>
    </source>
</reference>
<dbReference type="EMBL" id="JASPKZ010001575">
    <property type="protein sequence ID" value="KAJ9597946.1"/>
    <property type="molecule type" value="Genomic_DNA"/>
</dbReference>
<feature type="non-terminal residue" evidence="1">
    <location>
        <position position="128"/>
    </location>
</feature>
<accession>A0AAD8AG20</accession>
<gene>
    <name evidence="1" type="ORF">L9F63_011185</name>
</gene>
<evidence type="ECO:0000313" key="2">
    <source>
        <dbReference type="Proteomes" id="UP001233999"/>
    </source>
</evidence>
<dbReference type="AlphaFoldDB" id="A0AAD8AG20"/>
<feature type="non-terminal residue" evidence="1">
    <location>
        <position position="1"/>
    </location>
</feature>
<keyword evidence="2" id="KW-1185">Reference proteome</keyword>
<organism evidence="1 2">
    <name type="scientific">Diploptera punctata</name>
    <name type="common">Pacific beetle cockroach</name>
    <dbReference type="NCBI Taxonomy" id="6984"/>
    <lineage>
        <taxon>Eukaryota</taxon>
        <taxon>Metazoa</taxon>
        <taxon>Ecdysozoa</taxon>
        <taxon>Arthropoda</taxon>
        <taxon>Hexapoda</taxon>
        <taxon>Insecta</taxon>
        <taxon>Pterygota</taxon>
        <taxon>Neoptera</taxon>
        <taxon>Polyneoptera</taxon>
        <taxon>Dictyoptera</taxon>
        <taxon>Blattodea</taxon>
        <taxon>Blaberoidea</taxon>
        <taxon>Blaberidae</taxon>
        <taxon>Diplopterinae</taxon>
        <taxon>Diploptera</taxon>
    </lineage>
</organism>
<dbReference type="Proteomes" id="UP001233999">
    <property type="component" value="Unassembled WGS sequence"/>
</dbReference>
<proteinExistence type="predicted"/>
<protein>
    <submittedName>
        <fullName evidence="1">Uncharacterized protein</fullName>
    </submittedName>
</protein>
<reference evidence="1" key="1">
    <citation type="journal article" date="2023" name="IScience">
        <title>Live-bearing cockroach genome reveals convergent evolutionary mechanisms linked to viviparity in insects and beyond.</title>
        <authorList>
            <person name="Fouks B."/>
            <person name="Harrison M.C."/>
            <person name="Mikhailova A.A."/>
            <person name="Marchal E."/>
            <person name="English S."/>
            <person name="Carruthers M."/>
            <person name="Jennings E.C."/>
            <person name="Chiamaka E.L."/>
            <person name="Frigard R.A."/>
            <person name="Pippel M."/>
            <person name="Attardo G.M."/>
            <person name="Benoit J.B."/>
            <person name="Bornberg-Bauer E."/>
            <person name="Tobe S.S."/>
        </authorList>
    </citation>
    <scope>NUCLEOTIDE SEQUENCE</scope>
    <source>
        <strain evidence="1">Stay&amp;Tobe</strain>
    </source>
</reference>